<dbReference type="InterPro" id="IPR000700">
    <property type="entry name" value="PAS-assoc_C"/>
</dbReference>
<keyword evidence="10" id="KW-0067">ATP-binding</keyword>
<evidence type="ECO:0000256" key="12">
    <source>
        <dbReference type="ARBA" id="ARBA00023012"/>
    </source>
</evidence>
<dbReference type="CDD" id="cd06225">
    <property type="entry name" value="HAMP"/>
    <property type="match status" value="1"/>
</dbReference>
<keyword evidence="12" id="KW-0902">Two-component regulatory system</keyword>
<dbReference type="PROSITE" id="PS50109">
    <property type="entry name" value="HIS_KIN"/>
    <property type="match status" value="1"/>
</dbReference>
<keyword evidence="8" id="KW-0547">Nucleotide-binding</keyword>
<dbReference type="InterPro" id="IPR036890">
    <property type="entry name" value="HATPase_C_sf"/>
</dbReference>
<evidence type="ECO:0000256" key="13">
    <source>
        <dbReference type="ARBA" id="ARBA00023136"/>
    </source>
</evidence>
<gene>
    <name evidence="19" type="ORF">ENQ87_00990</name>
</gene>
<evidence type="ECO:0000259" key="17">
    <source>
        <dbReference type="PROSITE" id="PS50113"/>
    </source>
</evidence>
<dbReference type="SUPFAM" id="SSF158472">
    <property type="entry name" value="HAMP domain-like"/>
    <property type="match status" value="1"/>
</dbReference>
<evidence type="ECO:0000256" key="11">
    <source>
        <dbReference type="ARBA" id="ARBA00022989"/>
    </source>
</evidence>
<dbReference type="AlphaFoldDB" id="A0A831UA03"/>
<comment type="subcellular location">
    <subcellularLocation>
        <location evidence="2">Cell membrane</location>
        <topology evidence="2">Multi-pass membrane protein</topology>
    </subcellularLocation>
</comment>
<evidence type="ECO:0000256" key="5">
    <source>
        <dbReference type="ARBA" id="ARBA00022553"/>
    </source>
</evidence>
<dbReference type="InterPro" id="IPR003661">
    <property type="entry name" value="HisK_dim/P_dom"/>
</dbReference>
<evidence type="ECO:0000256" key="2">
    <source>
        <dbReference type="ARBA" id="ARBA00004651"/>
    </source>
</evidence>
<keyword evidence="14" id="KW-0175">Coiled coil</keyword>
<protein>
    <recommendedName>
        <fullName evidence="3">histidine kinase</fullName>
        <ecNumber evidence="3">2.7.13.3</ecNumber>
    </recommendedName>
</protein>
<dbReference type="InterPro" id="IPR050351">
    <property type="entry name" value="BphY/WalK/GraS-like"/>
</dbReference>
<dbReference type="InterPro" id="IPR003594">
    <property type="entry name" value="HATPase_dom"/>
</dbReference>
<accession>A0A831UA03</accession>
<evidence type="ECO:0000259" key="16">
    <source>
        <dbReference type="PROSITE" id="PS50109"/>
    </source>
</evidence>
<dbReference type="EMBL" id="DSOV01000004">
    <property type="protein sequence ID" value="HEN40941.1"/>
    <property type="molecule type" value="Genomic_DNA"/>
</dbReference>
<dbReference type="InterPro" id="IPR036097">
    <property type="entry name" value="HisK_dim/P_sf"/>
</dbReference>
<dbReference type="InterPro" id="IPR033479">
    <property type="entry name" value="dCache_1"/>
</dbReference>
<dbReference type="Gene3D" id="3.30.565.10">
    <property type="entry name" value="Histidine kinase-like ATPase, C-terminal domain"/>
    <property type="match status" value="1"/>
</dbReference>
<dbReference type="GO" id="GO:0030295">
    <property type="term" value="F:protein kinase activator activity"/>
    <property type="evidence" value="ECO:0007669"/>
    <property type="project" value="TreeGrafter"/>
</dbReference>
<evidence type="ECO:0000256" key="1">
    <source>
        <dbReference type="ARBA" id="ARBA00000085"/>
    </source>
</evidence>
<dbReference type="PROSITE" id="PS50885">
    <property type="entry name" value="HAMP"/>
    <property type="match status" value="1"/>
</dbReference>
<dbReference type="InterPro" id="IPR005467">
    <property type="entry name" value="His_kinase_dom"/>
</dbReference>
<feature type="domain" description="Histidine kinase" evidence="16">
    <location>
        <begin position="521"/>
        <end position="733"/>
    </location>
</feature>
<dbReference type="SMART" id="SM00387">
    <property type="entry name" value="HATPase_c"/>
    <property type="match status" value="1"/>
</dbReference>
<keyword evidence="9" id="KW-0418">Kinase</keyword>
<dbReference type="GO" id="GO:0005886">
    <property type="term" value="C:plasma membrane"/>
    <property type="evidence" value="ECO:0007669"/>
    <property type="project" value="UniProtKB-SubCell"/>
</dbReference>
<dbReference type="Gene3D" id="1.10.287.130">
    <property type="match status" value="1"/>
</dbReference>
<dbReference type="EC" id="2.7.13.3" evidence="3"/>
<dbReference type="FunFam" id="1.10.287.130:FF:000070">
    <property type="entry name" value="Histidine kinase sensor protein"/>
    <property type="match status" value="1"/>
</dbReference>
<evidence type="ECO:0000256" key="15">
    <source>
        <dbReference type="SAM" id="Phobius"/>
    </source>
</evidence>
<organism evidence="19">
    <name type="scientific">Geobacter metallireducens</name>
    <dbReference type="NCBI Taxonomy" id="28232"/>
    <lineage>
        <taxon>Bacteria</taxon>
        <taxon>Pseudomonadati</taxon>
        <taxon>Thermodesulfobacteriota</taxon>
        <taxon>Desulfuromonadia</taxon>
        <taxon>Geobacterales</taxon>
        <taxon>Geobacteraceae</taxon>
        <taxon>Geobacter</taxon>
    </lineage>
</organism>
<feature type="domain" description="HAMP" evidence="18">
    <location>
        <begin position="306"/>
        <end position="359"/>
    </location>
</feature>
<dbReference type="PRINTS" id="PR00344">
    <property type="entry name" value="BCTRLSENSOR"/>
</dbReference>
<feature type="domain" description="PAC" evidence="17">
    <location>
        <begin position="438"/>
        <end position="492"/>
    </location>
</feature>
<dbReference type="Pfam" id="PF02743">
    <property type="entry name" value="dCache_1"/>
    <property type="match status" value="1"/>
</dbReference>
<dbReference type="PANTHER" id="PTHR42878">
    <property type="entry name" value="TWO-COMPONENT HISTIDINE KINASE"/>
    <property type="match status" value="1"/>
</dbReference>
<dbReference type="SMART" id="SM00388">
    <property type="entry name" value="HisKA"/>
    <property type="match status" value="1"/>
</dbReference>
<dbReference type="InterPro" id="IPR029151">
    <property type="entry name" value="Sensor-like_sf"/>
</dbReference>
<dbReference type="InterPro" id="IPR035965">
    <property type="entry name" value="PAS-like_dom_sf"/>
</dbReference>
<evidence type="ECO:0000256" key="7">
    <source>
        <dbReference type="ARBA" id="ARBA00022692"/>
    </source>
</evidence>
<proteinExistence type="predicted"/>
<keyword evidence="5" id="KW-0597">Phosphoprotein</keyword>
<dbReference type="GO" id="GO:0000156">
    <property type="term" value="F:phosphorelay response regulator activity"/>
    <property type="evidence" value="ECO:0007669"/>
    <property type="project" value="TreeGrafter"/>
</dbReference>
<dbReference type="CDD" id="cd12914">
    <property type="entry name" value="PDC1_DGC_like"/>
    <property type="match status" value="1"/>
</dbReference>
<dbReference type="InterPro" id="IPR003660">
    <property type="entry name" value="HAMP_dom"/>
</dbReference>
<evidence type="ECO:0000256" key="3">
    <source>
        <dbReference type="ARBA" id="ARBA00012438"/>
    </source>
</evidence>
<reference evidence="19" key="1">
    <citation type="journal article" date="2020" name="mSystems">
        <title>Genome- and Community-Level Interaction Insights into Carbon Utilization and Element Cycling Functions of Hydrothermarchaeota in Hydrothermal Sediment.</title>
        <authorList>
            <person name="Zhou Z."/>
            <person name="Liu Y."/>
            <person name="Xu W."/>
            <person name="Pan J."/>
            <person name="Luo Z.H."/>
            <person name="Li M."/>
        </authorList>
    </citation>
    <scope>NUCLEOTIDE SEQUENCE [LARGE SCALE GENOMIC DNA]</scope>
    <source>
        <strain evidence="19">SpSt-349</strain>
    </source>
</reference>
<dbReference type="SUPFAM" id="SSF47384">
    <property type="entry name" value="Homodimeric domain of signal transducing histidine kinase"/>
    <property type="match status" value="1"/>
</dbReference>
<dbReference type="SUPFAM" id="SSF55874">
    <property type="entry name" value="ATPase domain of HSP90 chaperone/DNA topoisomerase II/histidine kinase"/>
    <property type="match status" value="1"/>
</dbReference>
<dbReference type="SUPFAM" id="SSF103190">
    <property type="entry name" value="Sensory domain-like"/>
    <property type="match status" value="1"/>
</dbReference>
<dbReference type="Pfam" id="PF00512">
    <property type="entry name" value="HisKA"/>
    <property type="match status" value="1"/>
</dbReference>
<evidence type="ECO:0000259" key="18">
    <source>
        <dbReference type="PROSITE" id="PS50885"/>
    </source>
</evidence>
<dbReference type="FunFam" id="3.30.565.10:FF:000006">
    <property type="entry name" value="Sensor histidine kinase WalK"/>
    <property type="match status" value="1"/>
</dbReference>
<keyword evidence="4" id="KW-1003">Cell membrane</keyword>
<dbReference type="PROSITE" id="PS50113">
    <property type="entry name" value="PAC"/>
    <property type="match status" value="1"/>
</dbReference>
<dbReference type="InterPro" id="IPR013656">
    <property type="entry name" value="PAS_4"/>
</dbReference>
<keyword evidence="11 15" id="KW-1133">Transmembrane helix</keyword>
<dbReference type="Gene3D" id="3.30.450.20">
    <property type="entry name" value="PAS domain"/>
    <property type="match status" value="3"/>
</dbReference>
<keyword evidence="13 15" id="KW-0472">Membrane</keyword>
<evidence type="ECO:0000256" key="10">
    <source>
        <dbReference type="ARBA" id="ARBA00022840"/>
    </source>
</evidence>
<sequence length="733" mass="81651">MMHLSLKTRMALGVTLLFLVLGTVLGYGALAYFQQKLKESIFTHQMSMTASLAADLDSRLSFAQNSLAAFAPKLPPEVIRNVDTLQRILDSKTTLHLLFDTIVVFGPDGRLIAESPYLPARRGLDFSYREYFKKSVATGKPQISNVYPSTARPGHPAVMLTCPLFDARGNLAAILAGNIDLQGNSFLAKLGVMRIGKGGYVTVFDGNRKRLMHPDRRRIMERVPAGVNTLFDRAAAGFEGSGETVSADGVAVLSSYKRLRTVDWLMGISYPLDEAYASLYRARAYFAGSLAAGLILILLLTWHAMQRLTAPLSRLTGHVEAFAADPEGQVPVPVESRDELGVLAASFNAMMEKLRDKQESLRQVAKRAEDERARFEAIIGALGEGLSIQDRNYRILVQNDVHRRLSGGDHVGEYCYQAYRNRDQVCDDCVVALCFADGKPHTRVYENLPGHPGKYLEFNVTPLRDAGGEIVACIELVRDITERMRAEERIRTLNADLERRVAERTEELNHSVREMETFCYTVSHDLRTPLRGINGFSAILQQEYADRLDEEGKEYLRRIAGAANRMAELIDDLLELSRVNRDELRLVPVDLAPMAREIAAELMGSNRERQVEFVIEPELRATGDPSLLGAALSNLMHNAWKFSARNPAARIEVGSRQEWEERVFFVRDNGVGFDMAYGDKLFLPFHRLHAAEGFEGTGIGLATVQRIIERHGGRVWAEGEPGKGAVFFFTLAG</sequence>
<evidence type="ECO:0000256" key="14">
    <source>
        <dbReference type="SAM" id="Coils"/>
    </source>
</evidence>
<dbReference type="Pfam" id="PF02518">
    <property type="entry name" value="HATPase_c"/>
    <property type="match status" value="1"/>
</dbReference>
<feature type="coiled-coil region" evidence="14">
    <location>
        <begin position="483"/>
        <end position="514"/>
    </location>
</feature>
<feature type="coiled-coil region" evidence="14">
    <location>
        <begin position="351"/>
        <end position="378"/>
    </location>
</feature>
<comment type="catalytic activity">
    <reaction evidence="1">
        <text>ATP + protein L-histidine = ADP + protein N-phospho-L-histidine.</text>
        <dbReference type="EC" id="2.7.13.3"/>
    </reaction>
</comment>
<keyword evidence="6" id="KW-0808">Transferase</keyword>
<feature type="transmembrane region" description="Helical" evidence="15">
    <location>
        <begin position="284"/>
        <end position="305"/>
    </location>
</feature>
<keyword evidence="7 15" id="KW-0812">Transmembrane</keyword>
<dbReference type="Pfam" id="PF00672">
    <property type="entry name" value="HAMP"/>
    <property type="match status" value="1"/>
</dbReference>
<dbReference type="CDD" id="cd18774">
    <property type="entry name" value="PDC2_HK_sensor"/>
    <property type="match status" value="1"/>
</dbReference>
<dbReference type="GO" id="GO:0007234">
    <property type="term" value="P:osmosensory signaling via phosphorelay pathway"/>
    <property type="evidence" value="ECO:0007669"/>
    <property type="project" value="TreeGrafter"/>
</dbReference>
<dbReference type="SUPFAM" id="SSF55785">
    <property type="entry name" value="PYP-like sensor domain (PAS domain)"/>
    <property type="match status" value="1"/>
</dbReference>
<name>A0A831UA03_GEOME</name>
<evidence type="ECO:0000256" key="6">
    <source>
        <dbReference type="ARBA" id="ARBA00022679"/>
    </source>
</evidence>
<dbReference type="GO" id="GO:0000155">
    <property type="term" value="F:phosphorelay sensor kinase activity"/>
    <property type="evidence" value="ECO:0007669"/>
    <property type="project" value="InterPro"/>
</dbReference>
<dbReference type="SMART" id="SM00304">
    <property type="entry name" value="HAMP"/>
    <property type="match status" value="1"/>
</dbReference>
<dbReference type="CDD" id="cd00082">
    <property type="entry name" value="HisKA"/>
    <property type="match status" value="1"/>
</dbReference>
<dbReference type="Gene3D" id="6.10.340.10">
    <property type="match status" value="1"/>
</dbReference>
<dbReference type="InterPro" id="IPR004358">
    <property type="entry name" value="Sig_transdc_His_kin-like_C"/>
</dbReference>
<evidence type="ECO:0000256" key="4">
    <source>
        <dbReference type="ARBA" id="ARBA00022475"/>
    </source>
</evidence>
<dbReference type="PANTHER" id="PTHR42878:SF15">
    <property type="entry name" value="BACTERIOPHYTOCHROME"/>
    <property type="match status" value="1"/>
</dbReference>
<evidence type="ECO:0000256" key="8">
    <source>
        <dbReference type="ARBA" id="ARBA00022741"/>
    </source>
</evidence>
<comment type="caution">
    <text evidence="19">The sequence shown here is derived from an EMBL/GenBank/DDBJ whole genome shotgun (WGS) entry which is preliminary data.</text>
</comment>
<evidence type="ECO:0000313" key="19">
    <source>
        <dbReference type="EMBL" id="HEN40941.1"/>
    </source>
</evidence>
<dbReference type="GO" id="GO:0005524">
    <property type="term" value="F:ATP binding"/>
    <property type="evidence" value="ECO:0007669"/>
    <property type="project" value="UniProtKB-KW"/>
</dbReference>
<evidence type="ECO:0000256" key="9">
    <source>
        <dbReference type="ARBA" id="ARBA00022777"/>
    </source>
</evidence>
<dbReference type="Pfam" id="PF08448">
    <property type="entry name" value="PAS_4"/>
    <property type="match status" value="1"/>
</dbReference>